<reference evidence="2 3" key="1">
    <citation type="submission" date="2024-10" db="EMBL/GenBank/DDBJ databases">
        <title>The Natural Products Discovery Center: Release of the First 8490 Sequenced Strains for Exploring Actinobacteria Biosynthetic Diversity.</title>
        <authorList>
            <person name="Kalkreuter E."/>
            <person name="Kautsar S.A."/>
            <person name="Yang D."/>
            <person name="Bader C.D."/>
            <person name="Teijaro C.N."/>
            <person name="Fluegel L."/>
            <person name="Davis C.M."/>
            <person name="Simpson J.R."/>
            <person name="Lauterbach L."/>
            <person name="Steele A.D."/>
            <person name="Gui C."/>
            <person name="Meng S."/>
            <person name="Li G."/>
            <person name="Viehrig K."/>
            <person name="Ye F."/>
            <person name="Su P."/>
            <person name="Kiefer A.F."/>
            <person name="Nichols A."/>
            <person name="Cepeda A.J."/>
            <person name="Yan W."/>
            <person name="Fan B."/>
            <person name="Jiang Y."/>
            <person name="Adhikari A."/>
            <person name="Zheng C.-J."/>
            <person name="Schuster L."/>
            <person name="Cowan T.M."/>
            <person name="Smanski M.J."/>
            <person name="Chevrette M.G."/>
            <person name="De Carvalho L.P.S."/>
            <person name="Shen B."/>
        </authorList>
    </citation>
    <scope>NUCLEOTIDE SEQUENCE [LARGE SCALE GENOMIC DNA]</scope>
    <source>
        <strain evidence="2 3">NPDC002593</strain>
    </source>
</reference>
<sequence>MEFAGGEGLHHELHGGQQFSGAGVAGGEVHGGERAVVDAQRQ</sequence>
<gene>
    <name evidence="2" type="ORF">ACFYXQ_37170</name>
</gene>
<keyword evidence="3" id="KW-1185">Reference proteome</keyword>
<evidence type="ECO:0000313" key="2">
    <source>
        <dbReference type="EMBL" id="MFF3573404.1"/>
    </source>
</evidence>
<evidence type="ECO:0000256" key="1">
    <source>
        <dbReference type="SAM" id="MobiDB-lite"/>
    </source>
</evidence>
<evidence type="ECO:0000313" key="3">
    <source>
        <dbReference type="Proteomes" id="UP001601992"/>
    </source>
</evidence>
<feature type="compositionally biased region" description="Basic and acidic residues" evidence="1">
    <location>
        <begin position="30"/>
        <end position="42"/>
    </location>
</feature>
<protein>
    <submittedName>
        <fullName evidence="2">Uncharacterized protein</fullName>
    </submittedName>
</protein>
<dbReference type="EMBL" id="JBIAQY010000018">
    <property type="protein sequence ID" value="MFF3573404.1"/>
    <property type="molecule type" value="Genomic_DNA"/>
</dbReference>
<proteinExistence type="predicted"/>
<dbReference type="RefSeq" id="WP_281033099.1">
    <property type="nucleotide sequence ID" value="NZ_JBIAQY010000018.1"/>
</dbReference>
<dbReference type="Proteomes" id="UP001601992">
    <property type="component" value="Unassembled WGS sequence"/>
</dbReference>
<accession>A0ABW6SCM2</accession>
<name>A0ABW6SCM2_9NOCA</name>
<feature type="region of interest" description="Disordered" evidence="1">
    <location>
        <begin position="1"/>
        <end position="42"/>
    </location>
</feature>
<organism evidence="2 3">
    <name type="scientific">Nocardia jiangxiensis</name>
    <dbReference type="NCBI Taxonomy" id="282685"/>
    <lineage>
        <taxon>Bacteria</taxon>
        <taxon>Bacillati</taxon>
        <taxon>Actinomycetota</taxon>
        <taxon>Actinomycetes</taxon>
        <taxon>Mycobacteriales</taxon>
        <taxon>Nocardiaceae</taxon>
        <taxon>Nocardia</taxon>
    </lineage>
</organism>
<comment type="caution">
    <text evidence="2">The sequence shown here is derived from an EMBL/GenBank/DDBJ whole genome shotgun (WGS) entry which is preliminary data.</text>
</comment>